<name>F3GS10_PSESJ</name>
<protein>
    <submittedName>
        <fullName evidence="1">RulB protein</fullName>
    </submittedName>
</protein>
<comment type="caution">
    <text evidence="1">The sequence shown here is derived from an EMBL/GenBank/DDBJ whole genome shotgun (WGS) entry which is preliminary data.</text>
</comment>
<gene>
    <name evidence="1" type="ORF">PSYPI_48655</name>
</gene>
<dbReference type="EMBL" id="AEAI01004822">
    <property type="protein sequence ID" value="EGH49863.1"/>
    <property type="molecule type" value="Genomic_DNA"/>
</dbReference>
<accession>F3GS10</accession>
<keyword evidence="2" id="KW-1185">Reference proteome</keyword>
<dbReference type="Proteomes" id="UP000004986">
    <property type="component" value="Unassembled WGS sequence"/>
</dbReference>
<evidence type="ECO:0000313" key="2">
    <source>
        <dbReference type="Proteomes" id="UP000004986"/>
    </source>
</evidence>
<feature type="non-terminal residue" evidence="1">
    <location>
        <position position="36"/>
    </location>
</feature>
<dbReference type="HOGENOM" id="CLU_3361654_0_0_6"/>
<evidence type="ECO:0000313" key="1">
    <source>
        <dbReference type="EMBL" id="EGH49863.1"/>
    </source>
</evidence>
<reference evidence="1 2" key="1">
    <citation type="journal article" date="2011" name="PLoS Pathog.">
        <title>Dynamic evolution of pathogenicity revealed by sequencing and comparative genomics of 19 Pseudomonas syringae isolates.</title>
        <authorList>
            <person name="Baltrus D.A."/>
            <person name="Nishimura M.T."/>
            <person name="Romanchuk A."/>
            <person name="Chang J.H."/>
            <person name="Mukhtar M.S."/>
            <person name="Cherkis K."/>
            <person name="Roach J."/>
            <person name="Grant S.R."/>
            <person name="Jones C.D."/>
            <person name="Dangl J.L."/>
        </authorList>
    </citation>
    <scope>NUCLEOTIDE SEQUENCE [LARGE SCALE GENOMIC DNA]</scope>
    <source>
        <strain evidence="1 2">1704B</strain>
    </source>
</reference>
<proteinExistence type="predicted"/>
<organism evidence="1 2">
    <name type="scientific">Pseudomonas syringae pv. pisi str. 1704B</name>
    <dbReference type="NCBI Taxonomy" id="629263"/>
    <lineage>
        <taxon>Bacteria</taxon>
        <taxon>Pseudomonadati</taxon>
        <taxon>Pseudomonadota</taxon>
        <taxon>Gammaproteobacteria</taxon>
        <taxon>Pseudomonadales</taxon>
        <taxon>Pseudomonadaceae</taxon>
        <taxon>Pseudomonas</taxon>
        <taxon>Pseudomonas syringae</taxon>
    </lineage>
</organism>
<feature type="non-terminal residue" evidence="1">
    <location>
        <position position="1"/>
    </location>
</feature>
<sequence length="36" mass="4092">KTFSVVIEKTARELAGTACLELDEVEPPRQEICCRR</sequence>
<dbReference type="AlphaFoldDB" id="F3GS10"/>